<dbReference type="Proteomes" id="UP000800082">
    <property type="component" value="Unassembled WGS sequence"/>
</dbReference>
<reference evidence="1" key="1">
    <citation type="journal article" date="2020" name="Stud. Mycol.">
        <title>101 Dothideomycetes genomes: a test case for predicting lifestyles and emergence of pathogens.</title>
        <authorList>
            <person name="Haridas S."/>
            <person name="Albert R."/>
            <person name="Binder M."/>
            <person name="Bloem J."/>
            <person name="Labutti K."/>
            <person name="Salamov A."/>
            <person name="Andreopoulos B."/>
            <person name="Baker S."/>
            <person name="Barry K."/>
            <person name="Bills G."/>
            <person name="Bluhm B."/>
            <person name="Cannon C."/>
            <person name="Castanera R."/>
            <person name="Culley D."/>
            <person name="Daum C."/>
            <person name="Ezra D."/>
            <person name="Gonzalez J."/>
            <person name="Henrissat B."/>
            <person name="Kuo A."/>
            <person name="Liang C."/>
            <person name="Lipzen A."/>
            <person name="Lutzoni F."/>
            <person name="Magnuson J."/>
            <person name="Mondo S."/>
            <person name="Nolan M."/>
            <person name="Ohm R."/>
            <person name="Pangilinan J."/>
            <person name="Park H.-J."/>
            <person name="Ramirez L."/>
            <person name="Alfaro M."/>
            <person name="Sun H."/>
            <person name="Tritt A."/>
            <person name="Yoshinaga Y."/>
            <person name="Zwiers L.-H."/>
            <person name="Turgeon B."/>
            <person name="Goodwin S."/>
            <person name="Spatafora J."/>
            <person name="Crous P."/>
            <person name="Grigoriev I."/>
        </authorList>
    </citation>
    <scope>NUCLEOTIDE SEQUENCE</scope>
    <source>
        <strain evidence="1">CBS 183.55</strain>
    </source>
</reference>
<evidence type="ECO:0000313" key="2">
    <source>
        <dbReference type="Proteomes" id="UP000800082"/>
    </source>
</evidence>
<sequence length="386" mass="43723">MEDDTVPSISPESFVKFSDNDRCRVSRSRVQDFLDRGLMSQDAVYQRYTEELSERLTSLRRADHPTIIDDIRVSFGQLRDPVTGYLSKDLLEQWITKRISKSAVNVPQPLSTVLFDIIAFHAFYPFPIIRGSEQQVQVDQDGFVRAICLLTLSPAPRYGPNSSFSAARHGRYSGTWGPYLGWYIALRGRDASDFRRRMFRCLAIPLLTPGESRPVGGARCTMIEVPRFAYYEPVPQDEGEEEEVPEIIVVEGEKETEVDVMDVLSECPPEVDRLTANPFRESYRLVLPSIPRSSEDLTELGVTTEKLVALVQLHEKVQKEGTEGLVCQIQSAGRDGMIGWLEFERLFVENSEFLAEGLSSISSTFAERRHEDLIYPTTQIGKSIVI</sequence>
<organism evidence="1 2">
    <name type="scientific">Didymella exigua CBS 183.55</name>
    <dbReference type="NCBI Taxonomy" id="1150837"/>
    <lineage>
        <taxon>Eukaryota</taxon>
        <taxon>Fungi</taxon>
        <taxon>Dikarya</taxon>
        <taxon>Ascomycota</taxon>
        <taxon>Pezizomycotina</taxon>
        <taxon>Dothideomycetes</taxon>
        <taxon>Pleosporomycetidae</taxon>
        <taxon>Pleosporales</taxon>
        <taxon>Pleosporineae</taxon>
        <taxon>Didymellaceae</taxon>
        <taxon>Didymella</taxon>
    </lineage>
</organism>
<dbReference type="EMBL" id="ML978958">
    <property type="protein sequence ID" value="KAF1933103.1"/>
    <property type="molecule type" value="Genomic_DNA"/>
</dbReference>
<keyword evidence="2" id="KW-1185">Reference proteome</keyword>
<dbReference type="GeneID" id="54348833"/>
<accession>A0A6A5RZR8</accession>
<protein>
    <submittedName>
        <fullName evidence="1">Uncharacterized protein</fullName>
    </submittedName>
</protein>
<dbReference type="AlphaFoldDB" id="A0A6A5RZR8"/>
<proteinExistence type="predicted"/>
<gene>
    <name evidence="1" type="ORF">M421DRAFT_416691</name>
</gene>
<evidence type="ECO:0000313" key="1">
    <source>
        <dbReference type="EMBL" id="KAF1933103.1"/>
    </source>
</evidence>
<dbReference type="OrthoDB" id="3759600at2759"/>
<dbReference type="RefSeq" id="XP_033453351.1">
    <property type="nucleotide sequence ID" value="XM_033591165.1"/>
</dbReference>
<name>A0A6A5RZR8_9PLEO</name>